<dbReference type="EMBL" id="CAMXCT010001640">
    <property type="protein sequence ID" value="CAI3991852.1"/>
    <property type="molecule type" value="Genomic_DNA"/>
</dbReference>
<keyword evidence="5" id="KW-1185">Reference proteome</keyword>
<protein>
    <submittedName>
        <fullName evidence="4">Histone H2A.Z-like</fullName>
    </submittedName>
</protein>
<feature type="region of interest" description="Disordered" evidence="1">
    <location>
        <begin position="147"/>
        <end position="186"/>
    </location>
</feature>
<feature type="region of interest" description="Disordered" evidence="1">
    <location>
        <begin position="1"/>
        <end position="20"/>
    </location>
</feature>
<sequence>MPGAMERASPHRFHASNRRKSSAVVAPIPAIDTLGWKCPAAQALRSGGPAADICVHWAEKTCTLAEQHVQEAFSKMKDRLISIAHRPPSGSIPMVLALAGSDTEDHEATMRLAEVLFRETISTASTARIHPSELRSLTYANRKIMEKLRNPDSTSTSSNADASSQEDPDVEEEDEEPNEEFPSFNFSEALQRGKDGRIPLTVLLFQGMDAAPKDVLRQVLCFWHAQCLENGAPLLIFSGLKQLPPSRQFLFDLEEDEQLPFVHVDTVQLLDSTKVCEQLLDCLIEDCSCPLTMCPDILKRLREIYCFQRQSVSHILQALFLLFDDAMAESAISGFGAPLLRLCNDGNDAPPGMVRTHFQNEFRRRAKAMCSQEVAKQFQHLWPDEGRSSAPLRMADAAAEAMEWRCSLVASLPLYEVLMNGAWSTAKFYERLLLGRKADSQPLWSAVTGSDFRGGESILSWRWFGRYLQVKRPELLQI</sequence>
<dbReference type="AlphaFoldDB" id="A0A9P1FZD9"/>
<feature type="compositionally biased region" description="Low complexity" evidence="1">
    <location>
        <begin position="151"/>
        <end position="163"/>
    </location>
</feature>
<name>A0A9P1FZD9_9DINO</name>
<comment type="caution">
    <text evidence="2">The sequence shown here is derived from an EMBL/GenBank/DDBJ whole genome shotgun (WGS) entry which is preliminary data.</text>
</comment>
<evidence type="ECO:0000313" key="5">
    <source>
        <dbReference type="Proteomes" id="UP001152797"/>
    </source>
</evidence>
<reference evidence="3" key="2">
    <citation type="submission" date="2024-04" db="EMBL/GenBank/DDBJ databases">
        <authorList>
            <person name="Chen Y."/>
            <person name="Shah S."/>
            <person name="Dougan E. K."/>
            <person name="Thang M."/>
            <person name="Chan C."/>
        </authorList>
    </citation>
    <scope>NUCLEOTIDE SEQUENCE [LARGE SCALE GENOMIC DNA]</scope>
</reference>
<evidence type="ECO:0000313" key="3">
    <source>
        <dbReference type="EMBL" id="CAL1145227.1"/>
    </source>
</evidence>
<accession>A0A9P1FZD9</accession>
<evidence type="ECO:0000313" key="2">
    <source>
        <dbReference type="EMBL" id="CAI3991852.1"/>
    </source>
</evidence>
<feature type="compositionally biased region" description="Acidic residues" evidence="1">
    <location>
        <begin position="164"/>
        <end position="179"/>
    </location>
</feature>
<dbReference type="Proteomes" id="UP001152797">
    <property type="component" value="Unassembled WGS sequence"/>
</dbReference>
<reference evidence="2" key="1">
    <citation type="submission" date="2022-10" db="EMBL/GenBank/DDBJ databases">
        <authorList>
            <person name="Chen Y."/>
            <person name="Dougan E. K."/>
            <person name="Chan C."/>
            <person name="Rhodes N."/>
            <person name="Thang M."/>
        </authorList>
    </citation>
    <scope>NUCLEOTIDE SEQUENCE</scope>
</reference>
<proteinExistence type="predicted"/>
<organism evidence="2">
    <name type="scientific">Cladocopium goreaui</name>
    <dbReference type="NCBI Taxonomy" id="2562237"/>
    <lineage>
        <taxon>Eukaryota</taxon>
        <taxon>Sar</taxon>
        <taxon>Alveolata</taxon>
        <taxon>Dinophyceae</taxon>
        <taxon>Suessiales</taxon>
        <taxon>Symbiodiniaceae</taxon>
        <taxon>Cladocopium</taxon>
    </lineage>
</organism>
<dbReference type="EMBL" id="CAMXCT030001640">
    <property type="protein sequence ID" value="CAL4779164.1"/>
    <property type="molecule type" value="Genomic_DNA"/>
</dbReference>
<evidence type="ECO:0000256" key="1">
    <source>
        <dbReference type="SAM" id="MobiDB-lite"/>
    </source>
</evidence>
<dbReference type="OrthoDB" id="431509at2759"/>
<gene>
    <name evidence="2" type="ORF">C1SCF055_LOCUS18722</name>
</gene>
<feature type="compositionally biased region" description="Basic residues" evidence="1">
    <location>
        <begin position="10"/>
        <end position="20"/>
    </location>
</feature>
<dbReference type="EMBL" id="CAMXCT020001640">
    <property type="protein sequence ID" value="CAL1145227.1"/>
    <property type="molecule type" value="Genomic_DNA"/>
</dbReference>
<evidence type="ECO:0000313" key="4">
    <source>
        <dbReference type="EMBL" id="CAL4779164.1"/>
    </source>
</evidence>